<keyword evidence="4" id="KW-1185">Reference proteome</keyword>
<protein>
    <submittedName>
        <fullName evidence="3">3-phytase</fullName>
        <ecNumber evidence="3">3.1.3.8</ecNumber>
    </submittedName>
</protein>
<evidence type="ECO:0000313" key="3">
    <source>
        <dbReference type="EMBL" id="AHM03621.1"/>
    </source>
</evidence>
<reference evidence="3 4" key="1">
    <citation type="submission" date="2013-03" db="EMBL/GenBank/DDBJ databases">
        <authorList>
            <person name="Fiebig A."/>
            <person name="Goeker M."/>
            <person name="Klenk H.-P.P."/>
        </authorList>
    </citation>
    <scope>NUCLEOTIDE SEQUENCE [LARGE SCALE GENOMIC DNA]</scope>
    <source>
        <strain evidence="4">DSM 19469</strain>
    </source>
</reference>
<proteinExistence type="predicted"/>
<evidence type="ECO:0000259" key="2">
    <source>
        <dbReference type="Pfam" id="PF03372"/>
    </source>
</evidence>
<evidence type="ECO:0000313" key="4">
    <source>
        <dbReference type="Proteomes" id="UP000019593"/>
    </source>
</evidence>
<dbReference type="Pfam" id="PF03372">
    <property type="entry name" value="Exo_endo_phos"/>
    <property type="match status" value="1"/>
</dbReference>
<dbReference type="KEGG" id="red:roselon_01231"/>
<dbReference type="InterPro" id="IPR005135">
    <property type="entry name" value="Endo/exonuclease/phosphatase"/>
</dbReference>
<dbReference type="EC" id="3.1.3.8" evidence="3"/>
<dbReference type="AlphaFoldDB" id="W8S4A5"/>
<organism evidence="3 4">
    <name type="scientific">Roseicyclus elongatus DSM 19469</name>
    <dbReference type="NCBI Taxonomy" id="1294273"/>
    <lineage>
        <taxon>Bacteria</taxon>
        <taxon>Pseudomonadati</taxon>
        <taxon>Pseudomonadota</taxon>
        <taxon>Alphaproteobacteria</taxon>
        <taxon>Rhodobacterales</taxon>
        <taxon>Roseobacteraceae</taxon>
        <taxon>Roseicyclus</taxon>
    </lineage>
</organism>
<name>W8S4A5_9RHOB</name>
<accession>W8S4A5</accession>
<feature type="region of interest" description="Disordered" evidence="1">
    <location>
        <begin position="233"/>
        <end position="253"/>
    </location>
</feature>
<dbReference type="Gene3D" id="3.60.10.10">
    <property type="entry name" value="Endonuclease/exonuclease/phosphatase"/>
    <property type="match status" value="1"/>
</dbReference>
<dbReference type="InterPro" id="IPR036691">
    <property type="entry name" value="Endo/exonu/phosph_ase_sf"/>
</dbReference>
<dbReference type="EMBL" id="CP004372">
    <property type="protein sequence ID" value="AHM03621.1"/>
    <property type="molecule type" value="Genomic_DNA"/>
</dbReference>
<dbReference type="Proteomes" id="UP000019593">
    <property type="component" value="Chromosome"/>
</dbReference>
<dbReference type="RefSeq" id="WP_025311480.1">
    <property type="nucleotide sequence ID" value="NZ_CP004372.1"/>
</dbReference>
<dbReference type="eggNOG" id="COG3568">
    <property type="taxonomic scope" value="Bacteria"/>
</dbReference>
<dbReference type="HOGENOM" id="CLU_042670_1_0_5"/>
<dbReference type="GO" id="GO:0016158">
    <property type="term" value="F:inositol hexakisphosphate 3-phosphatase activity"/>
    <property type="evidence" value="ECO:0007669"/>
    <property type="project" value="UniProtKB-EC"/>
</dbReference>
<evidence type="ECO:0000256" key="1">
    <source>
        <dbReference type="SAM" id="MobiDB-lite"/>
    </source>
</evidence>
<gene>
    <name evidence="3" type="ORF">roselon_01231</name>
</gene>
<dbReference type="STRING" id="1294273.roselon_01231"/>
<sequence>MLRDILSGEDPQVLAVLAVIRAAGADVLLLQGLDTDAGGATVEALAQALDAEGMAYPYRVTFPGNAGRPSGHDLDGDGRRDGPRDAHGYGYFTGQGGMAILSRLPIGTVRDFSALPWAALPGSIAATVTPAAALPDLRLHSVAAWDVELILPDGPFHLLASHASAPVFDGPEDRNGLRNAAELRFWRMYLDGWSPDGQPFAASRFALAGTFNVDPDRGEGRRDAIRALLDHPALQDPRPQRPDGGLRTVDWPEPTPGDLRVDYILPAAEITVLHGEVLWPVAGQEGLTIAVVEAASDHRLVVLDLDL</sequence>
<dbReference type="SUPFAM" id="SSF56219">
    <property type="entry name" value="DNase I-like"/>
    <property type="match status" value="1"/>
</dbReference>
<feature type="domain" description="Endonuclease/exonuclease/phosphatase" evidence="2">
    <location>
        <begin position="9"/>
        <end position="298"/>
    </location>
</feature>
<keyword evidence="3" id="KW-0378">Hydrolase</keyword>
<feature type="compositionally biased region" description="Basic and acidic residues" evidence="1">
    <location>
        <begin position="70"/>
        <end position="86"/>
    </location>
</feature>
<dbReference type="PATRIC" id="fig|1294273.3.peg.1208"/>
<feature type="region of interest" description="Disordered" evidence="1">
    <location>
        <begin position="66"/>
        <end position="86"/>
    </location>
</feature>